<dbReference type="KEGG" id="wso:WSWS_00898"/>
<accession>A0A288Q9G6</accession>
<sequence length="49" mass="5967">MGRYLLDDKQKEMNKKWSINEKRGETRAEMIARLRDERLAQQKERATDE</sequence>
<dbReference type="RefSeq" id="WP_164699433.1">
    <property type="nucleotide sequence ID" value="NZ_BJYO01000002.1"/>
</dbReference>
<name>A0A288Q9G6_9LACO</name>
<dbReference type="AlphaFoldDB" id="A0A288Q9G6"/>
<proteinExistence type="predicted"/>
<evidence type="ECO:0000313" key="2">
    <source>
        <dbReference type="Proteomes" id="UP000254912"/>
    </source>
</evidence>
<organism evidence="1 2">
    <name type="scientific">Weissella soli</name>
    <dbReference type="NCBI Taxonomy" id="155866"/>
    <lineage>
        <taxon>Bacteria</taxon>
        <taxon>Bacillati</taxon>
        <taxon>Bacillota</taxon>
        <taxon>Bacilli</taxon>
        <taxon>Lactobacillales</taxon>
        <taxon>Lactobacillaceae</taxon>
        <taxon>Weissella</taxon>
    </lineage>
</organism>
<evidence type="ECO:0000313" key="1">
    <source>
        <dbReference type="EMBL" id="RDL12098.1"/>
    </source>
</evidence>
<dbReference type="Proteomes" id="UP000254912">
    <property type="component" value="Unassembled WGS sequence"/>
</dbReference>
<comment type="caution">
    <text evidence="1">The sequence shown here is derived from an EMBL/GenBank/DDBJ whole genome shotgun (WGS) entry which is preliminary data.</text>
</comment>
<gene>
    <name evidence="1" type="ORF">DFP99_0527</name>
</gene>
<protein>
    <submittedName>
        <fullName evidence="1">Uncharacterized protein</fullName>
    </submittedName>
</protein>
<keyword evidence="2" id="KW-1185">Reference proteome</keyword>
<reference evidence="1 2" key="1">
    <citation type="submission" date="2018-07" db="EMBL/GenBank/DDBJ databases">
        <title>Genomic Encyclopedia of Type Strains, Phase III (KMG-III): the genomes of soil and plant-associated and newly described type strains.</title>
        <authorList>
            <person name="Whitman W."/>
        </authorList>
    </citation>
    <scope>NUCLEOTIDE SEQUENCE [LARGE SCALE GENOMIC DNA]</scope>
    <source>
        <strain evidence="1 2">CECT 7031</strain>
    </source>
</reference>
<dbReference type="GeneID" id="94546830"/>
<dbReference type="EMBL" id="QRAS01000001">
    <property type="protein sequence ID" value="RDL12098.1"/>
    <property type="molecule type" value="Genomic_DNA"/>
</dbReference>